<reference evidence="4" key="2">
    <citation type="submission" date="2021-04" db="EMBL/GenBank/DDBJ databases">
        <title>Genome-wide patterns of bracovirus chromosomal integration into multiple host tissues during parasitism.</title>
        <authorList>
            <person name="Chebbi M.A.C."/>
        </authorList>
    </citation>
    <scope>NUCLEOTIDE SEQUENCE</scope>
    <source>
        <tissue evidence="4">Whole body</tissue>
    </source>
</reference>
<feature type="chain" id="PRO_5035196202" description="Lipocalin/cytosolic fatty-acid binding domain-containing protein" evidence="2">
    <location>
        <begin position="17"/>
        <end position="192"/>
    </location>
</feature>
<feature type="domain" description="Lipocalin/cytosolic fatty-acid binding" evidence="3">
    <location>
        <begin position="109"/>
        <end position="159"/>
    </location>
</feature>
<evidence type="ECO:0000259" key="3">
    <source>
        <dbReference type="Pfam" id="PF00061"/>
    </source>
</evidence>
<proteinExistence type="predicted"/>
<dbReference type="GO" id="GO:0000302">
    <property type="term" value="P:response to reactive oxygen species"/>
    <property type="evidence" value="ECO:0007669"/>
    <property type="project" value="TreeGrafter"/>
</dbReference>
<evidence type="ECO:0000256" key="2">
    <source>
        <dbReference type="SAM" id="SignalP"/>
    </source>
</evidence>
<dbReference type="AlphaFoldDB" id="A0A8J5QNZ9"/>
<feature type="signal peptide" evidence="2">
    <location>
        <begin position="1"/>
        <end position="16"/>
    </location>
</feature>
<protein>
    <recommendedName>
        <fullName evidence="3">Lipocalin/cytosolic fatty-acid binding domain-containing protein</fullName>
    </recommendedName>
</protein>
<keyword evidence="2" id="KW-0732">Signal</keyword>
<feature type="compositionally biased region" description="Low complexity" evidence="1">
    <location>
        <begin position="23"/>
        <end position="39"/>
    </location>
</feature>
<dbReference type="EMBL" id="JAAOIC020000047">
    <property type="protein sequence ID" value="KAG8037730.1"/>
    <property type="molecule type" value="Genomic_DNA"/>
</dbReference>
<keyword evidence="5" id="KW-1185">Reference proteome</keyword>
<dbReference type="Proteomes" id="UP000729913">
    <property type="component" value="Unassembled WGS sequence"/>
</dbReference>
<dbReference type="GO" id="GO:0006629">
    <property type="term" value="P:lipid metabolic process"/>
    <property type="evidence" value="ECO:0007669"/>
    <property type="project" value="TreeGrafter"/>
</dbReference>
<accession>A0A8J5QNZ9</accession>
<sequence length="192" mass="21480">MFTAPILLCLIAGALATNQGQESSPSSGGSSSAGASSSASASSHAQASSHKKLIRGKCGPCPDISVDPIDFNKISGAWYEIQRSRNNYDGSDRCYKLTWSFTYRLPTLGSIFKEHLILQTDYQNYTIVYSCEMRGKRHYEYGWVFSRQQKPTCDIEKMKQEAYARYNLTVPDMVQHDLSGCCEAFANYKFCE</sequence>
<reference evidence="4" key="1">
    <citation type="submission" date="2020-03" db="EMBL/GenBank/DDBJ databases">
        <authorList>
            <person name="Chebbi M.A."/>
            <person name="Drezen J.M."/>
        </authorList>
    </citation>
    <scope>NUCLEOTIDE SEQUENCE</scope>
    <source>
        <tissue evidence="4">Whole body</tissue>
    </source>
</reference>
<gene>
    <name evidence="4" type="ORF">G9C98_005941</name>
</gene>
<evidence type="ECO:0000313" key="5">
    <source>
        <dbReference type="Proteomes" id="UP000729913"/>
    </source>
</evidence>
<dbReference type="PANTHER" id="PTHR10612">
    <property type="entry name" value="APOLIPOPROTEIN D"/>
    <property type="match status" value="1"/>
</dbReference>
<dbReference type="PANTHER" id="PTHR10612:SF34">
    <property type="entry name" value="APOLIPOPROTEIN D"/>
    <property type="match status" value="1"/>
</dbReference>
<comment type="caution">
    <text evidence="4">The sequence shown here is derived from an EMBL/GenBank/DDBJ whole genome shotgun (WGS) entry which is preliminary data.</text>
</comment>
<feature type="region of interest" description="Disordered" evidence="1">
    <location>
        <begin position="20"/>
        <end position="39"/>
    </location>
</feature>
<dbReference type="Pfam" id="PF00061">
    <property type="entry name" value="Lipocalin"/>
    <property type="match status" value="1"/>
</dbReference>
<organism evidence="4 5">
    <name type="scientific">Cotesia typhae</name>
    <dbReference type="NCBI Taxonomy" id="2053667"/>
    <lineage>
        <taxon>Eukaryota</taxon>
        <taxon>Metazoa</taxon>
        <taxon>Ecdysozoa</taxon>
        <taxon>Arthropoda</taxon>
        <taxon>Hexapoda</taxon>
        <taxon>Insecta</taxon>
        <taxon>Pterygota</taxon>
        <taxon>Neoptera</taxon>
        <taxon>Endopterygota</taxon>
        <taxon>Hymenoptera</taxon>
        <taxon>Apocrita</taxon>
        <taxon>Ichneumonoidea</taxon>
        <taxon>Braconidae</taxon>
        <taxon>Microgastrinae</taxon>
        <taxon>Cotesia</taxon>
    </lineage>
</organism>
<dbReference type="InterPro" id="IPR000566">
    <property type="entry name" value="Lipocln_cytosolic_FA-bd_dom"/>
</dbReference>
<evidence type="ECO:0000313" key="4">
    <source>
        <dbReference type="EMBL" id="KAG8037730.1"/>
    </source>
</evidence>
<dbReference type="OrthoDB" id="565904at2759"/>
<name>A0A8J5QNZ9_9HYME</name>
<evidence type="ECO:0000256" key="1">
    <source>
        <dbReference type="SAM" id="MobiDB-lite"/>
    </source>
</evidence>
<dbReference type="GO" id="GO:0005737">
    <property type="term" value="C:cytoplasm"/>
    <property type="evidence" value="ECO:0007669"/>
    <property type="project" value="TreeGrafter"/>
</dbReference>